<keyword evidence="1" id="KW-0812">Transmembrane</keyword>
<keyword evidence="3" id="KW-1185">Reference proteome</keyword>
<gene>
    <name evidence="2" type="ORF">PGLA1383_LOCUS43571</name>
</gene>
<feature type="transmembrane region" description="Helical" evidence="1">
    <location>
        <begin position="160"/>
        <end position="178"/>
    </location>
</feature>
<reference evidence="2" key="1">
    <citation type="submission" date="2021-02" db="EMBL/GenBank/DDBJ databases">
        <authorList>
            <person name="Dougan E. K."/>
            <person name="Rhodes N."/>
            <person name="Thang M."/>
            <person name="Chan C."/>
        </authorList>
    </citation>
    <scope>NUCLEOTIDE SEQUENCE</scope>
</reference>
<feature type="transmembrane region" description="Helical" evidence="1">
    <location>
        <begin position="129"/>
        <end position="148"/>
    </location>
</feature>
<proteinExistence type="predicted"/>
<dbReference type="Proteomes" id="UP000654075">
    <property type="component" value="Unassembled WGS sequence"/>
</dbReference>
<organism evidence="2 3">
    <name type="scientific">Polarella glacialis</name>
    <name type="common">Dinoflagellate</name>
    <dbReference type="NCBI Taxonomy" id="89957"/>
    <lineage>
        <taxon>Eukaryota</taxon>
        <taxon>Sar</taxon>
        <taxon>Alveolata</taxon>
        <taxon>Dinophyceae</taxon>
        <taxon>Suessiales</taxon>
        <taxon>Suessiaceae</taxon>
        <taxon>Polarella</taxon>
    </lineage>
</organism>
<keyword evidence="1" id="KW-0472">Membrane</keyword>
<evidence type="ECO:0000313" key="3">
    <source>
        <dbReference type="Proteomes" id="UP000654075"/>
    </source>
</evidence>
<protein>
    <submittedName>
        <fullName evidence="2">Uncharacterized protein</fullName>
    </submittedName>
</protein>
<evidence type="ECO:0000313" key="2">
    <source>
        <dbReference type="EMBL" id="CAE8626670.1"/>
    </source>
</evidence>
<dbReference type="AlphaFoldDB" id="A0A813GTW5"/>
<comment type="caution">
    <text evidence="2">The sequence shown here is derived from an EMBL/GenBank/DDBJ whole genome shotgun (WGS) entry which is preliminary data.</text>
</comment>
<name>A0A813GTW5_POLGL</name>
<evidence type="ECO:0000256" key="1">
    <source>
        <dbReference type="SAM" id="Phobius"/>
    </source>
</evidence>
<keyword evidence="1" id="KW-1133">Transmembrane helix</keyword>
<dbReference type="EMBL" id="CAJNNV010029005">
    <property type="protein sequence ID" value="CAE8626670.1"/>
    <property type="molecule type" value="Genomic_DNA"/>
</dbReference>
<accession>A0A813GTW5</accession>
<sequence length="193" mass="21971">MDLELSDSKLARDQPGFFSLARLDVSDKCCLFVCGQLICSCKANPANSSFLALGEFVTERWQLPKEQVIPLMTYHDEEGDECILNQKSIVDALAGTSQEKIWFQVYLSWEDRNMVWEVRKTDDGVVRRAIVRAYFVVFTLTTLALLRAQLTDSTWHVANLLNLLLFGALAGFYGWFYWFNPPPVFEGLGKGEI</sequence>